<dbReference type="SUPFAM" id="SSF52540">
    <property type="entry name" value="P-loop containing nucleoside triphosphate hydrolases"/>
    <property type="match status" value="1"/>
</dbReference>
<dbReference type="InterPro" id="IPR008995">
    <property type="entry name" value="Mo/tungstate-bd_C_term_dom"/>
</dbReference>
<dbReference type="InterPro" id="IPR027417">
    <property type="entry name" value="P-loop_NTPase"/>
</dbReference>
<evidence type="ECO:0000256" key="3">
    <source>
        <dbReference type="ARBA" id="ARBA00022519"/>
    </source>
</evidence>
<evidence type="ECO:0000313" key="9">
    <source>
        <dbReference type="Proteomes" id="UP001620514"/>
    </source>
</evidence>
<name>A0ABW8MFK9_9BURK</name>
<dbReference type="InterPro" id="IPR047641">
    <property type="entry name" value="ABC_transpr_MalK/UgpC-like"/>
</dbReference>
<sequence length="383" mass="41579">MASIELQSIVKAYGDQPAVIRNVDLSVREGEFCVFVGPSGCGKSTLLRMIAGLEDISVGNLLIDSVRMNDIPPSRRGVAMVFQSYALFPHLSVYENMAFGMTLARVDKATIREKVTAAARVLQLEHLLDRKPKQLSGGQRQRVAIGRAIVREPGVFLFDEPLSNLDAALRVQTRFEIAKIHRDFGRASTIYVTHDQVEAMTLADRILLLNSGEAVARDGSVAQCGSPLELYHTPSNLFVAGFIGSPKMNFLPAVVVEGQADRARVRLTTGELIDVLVDASALKAGVPVTVGVRPEHAEPGTESQHIVREVQWQERLGESTYLYLDSGVVNQPLVVKAPGHTHATPGQRIALTLPAAALHLFDNETRALKRCAPSADLALPRAA</sequence>
<dbReference type="PANTHER" id="PTHR43875:SF3">
    <property type="entry name" value="MALTOSE_MALTODEXTRIN IMPORT ATP-BINDING PROTEIN MALK"/>
    <property type="match status" value="1"/>
</dbReference>
<dbReference type="PROSITE" id="PS50893">
    <property type="entry name" value="ABC_TRANSPORTER_2"/>
    <property type="match status" value="1"/>
</dbReference>
<dbReference type="Pfam" id="PF17912">
    <property type="entry name" value="OB_MalK"/>
    <property type="match status" value="1"/>
</dbReference>
<dbReference type="Gene3D" id="3.40.50.300">
    <property type="entry name" value="P-loop containing nucleotide triphosphate hydrolases"/>
    <property type="match status" value="1"/>
</dbReference>
<dbReference type="InterPro" id="IPR015855">
    <property type="entry name" value="ABC_transpr_MalK-like"/>
</dbReference>
<keyword evidence="4" id="KW-0547">Nucleotide-binding</keyword>
<evidence type="ECO:0000256" key="6">
    <source>
        <dbReference type="ARBA" id="ARBA00023136"/>
    </source>
</evidence>
<dbReference type="Pfam" id="PF00005">
    <property type="entry name" value="ABC_tran"/>
    <property type="match status" value="1"/>
</dbReference>
<dbReference type="Gene3D" id="2.40.50.100">
    <property type="match status" value="1"/>
</dbReference>
<dbReference type="InterPro" id="IPR003593">
    <property type="entry name" value="AAA+_ATPase"/>
</dbReference>
<keyword evidence="1" id="KW-0813">Transport</keyword>
<keyword evidence="6" id="KW-0472">Membrane</keyword>
<evidence type="ECO:0000256" key="4">
    <source>
        <dbReference type="ARBA" id="ARBA00022741"/>
    </source>
</evidence>
<dbReference type="InterPro" id="IPR012340">
    <property type="entry name" value="NA-bd_OB-fold"/>
</dbReference>
<comment type="caution">
    <text evidence="8">The sequence shown here is derived from an EMBL/GenBank/DDBJ whole genome shotgun (WGS) entry which is preliminary data.</text>
</comment>
<evidence type="ECO:0000259" key="7">
    <source>
        <dbReference type="PROSITE" id="PS50893"/>
    </source>
</evidence>
<dbReference type="Gene3D" id="2.40.50.140">
    <property type="entry name" value="Nucleic acid-binding proteins"/>
    <property type="match status" value="1"/>
</dbReference>
<gene>
    <name evidence="8" type="ORF">ABH943_001262</name>
</gene>
<feature type="domain" description="ABC transporter" evidence="7">
    <location>
        <begin position="4"/>
        <end position="243"/>
    </location>
</feature>
<keyword evidence="5 8" id="KW-0067">ATP-binding</keyword>
<evidence type="ECO:0000256" key="1">
    <source>
        <dbReference type="ARBA" id="ARBA00022448"/>
    </source>
</evidence>
<dbReference type="NCBIfam" id="NF008653">
    <property type="entry name" value="PRK11650.1"/>
    <property type="match status" value="1"/>
</dbReference>
<evidence type="ECO:0000256" key="2">
    <source>
        <dbReference type="ARBA" id="ARBA00022475"/>
    </source>
</evidence>
<dbReference type="GO" id="GO:0005524">
    <property type="term" value="F:ATP binding"/>
    <property type="evidence" value="ECO:0007669"/>
    <property type="project" value="UniProtKB-KW"/>
</dbReference>
<dbReference type="PROSITE" id="PS00211">
    <property type="entry name" value="ABC_TRANSPORTER_1"/>
    <property type="match status" value="1"/>
</dbReference>
<keyword evidence="8" id="KW-0762">Sugar transport</keyword>
<reference evidence="8 9" key="2">
    <citation type="submission" date="2024-11" db="EMBL/GenBank/DDBJ databases">
        <title>Using genomics to understand microbial adaptation to soil warming.</title>
        <authorList>
            <person name="Deangelis K.M. PhD."/>
        </authorList>
    </citation>
    <scope>NUCLEOTIDE SEQUENCE [LARGE SCALE GENOMIC DNA]</scope>
    <source>
        <strain evidence="8 9">GAS97</strain>
    </source>
</reference>
<dbReference type="InterPro" id="IPR017871">
    <property type="entry name" value="ABC_transporter-like_CS"/>
</dbReference>
<dbReference type="RefSeq" id="WP_404605015.1">
    <property type="nucleotide sequence ID" value="NZ_JBIYDN010000003.1"/>
</dbReference>
<dbReference type="EMBL" id="JBIYDN010000003">
    <property type="protein sequence ID" value="MFK4441251.1"/>
    <property type="molecule type" value="Genomic_DNA"/>
</dbReference>
<keyword evidence="9" id="KW-1185">Reference proteome</keyword>
<organism evidence="8 9">
    <name type="scientific">Caballeronia udeis</name>
    <dbReference type="NCBI Taxonomy" id="1232866"/>
    <lineage>
        <taxon>Bacteria</taxon>
        <taxon>Pseudomonadati</taxon>
        <taxon>Pseudomonadota</taxon>
        <taxon>Betaproteobacteria</taxon>
        <taxon>Burkholderiales</taxon>
        <taxon>Burkholderiaceae</taxon>
        <taxon>Caballeronia</taxon>
    </lineage>
</organism>
<dbReference type="InterPro" id="IPR040582">
    <property type="entry name" value="OB_MalK-like"/>
</dbReference>
<accession>A0ABW8MFK9</accession>
<dbReference type="CDD" id="cd03301">
    <property type="entry name" value="ABC_MalK_N"/>
    <property type="match status" value="1"/>
</dbReference>
<proteinExistence type="predicted"/>
<keyword evidence="2" id="KW-1003">Cell membrane</keyword>
<dbReference type="PANTHER" id="PTHR43875">
    <property type="entry name" value="MALTODEXTRIN IMPORT ATP-BINDING PROTEIN MSMX"/>
    <property type="match status" value="1"/>
</dbReference>
<keyword evidence="3" id="KW-0997">Cell inner membrane</keyword>
<dbReference type="Proteomes" id="UP001620514">
    <property type="component" value="Unassembled WGS sequence"/>
</dbReference>
<evidence type="ECO:0000313" key="8">
    <source>
        <dbReference type="EMBL" id="MFK4441251.1"/>
    </source>
</evidence>
<dbReference type="InterPro" id="IPR003439">
    <property type="entry name" value="ABC_transporter-like_ATP-bd"/>
</dbReference>
<dbReference type="SMART" id="SM00382">
    <property type="entry name" value="AAA"/>
    <property type="match status" value="1"/>
</dbReference>
<reference evidence="8 9" key="1">
    <citation type="submission" date="2024-10" db="EMBL/GenBank/DDBJ databases">
        <authorList>
            <person name="Deangelis K."/>
            <person name="Huntemann M."/>
            <person name="Clum A."/>
            <person name="Wang J."/>
            <person name="Palaniappan K."/>
            <person name="Ritter S."/>
            <person name="Chen I.-M."/>
            <person name="Stamatis D."/>
            <person name="Reddy T."/>
            <person name="O'Malley R."/>
            <person name="Daum C."/>
            <person name="Ng V."/>
            <person name="Ivanova N."/>
            <person name="Kyrpides N."/>
            <person name="Woyke T."/>
        </authorList>
    </citation>
    <scope>NUCLEOTIDE SEQUENCE [LARGE SCALE GENOMIC DNA]</scope>
    <source>
        <strain evidence="8 9">GAS97</strain>
    </source>
</reference>
<dbReference type="SUPFAM" id="SSF50331">
    <property type="entry name" value="MOP-like"/>
    <property type="match status" value="1"/>
</dbReference>
<protein>
    <submittedName>
        <fullName evidence="8">Multiple sugar transport system ATP-binding protein</fullName>
    </submittedName>
</protein>
<evidence type="ECO:0000256" key="5">
    <source>
        <dbReference type="ARBA" id="ARBA00022840"/>
    </source>
</evidence>